<dbReference type="SUPFAM" id="SSF53098">
    <property type="entry name" value="Ribonuclease H-like"/>
    <property type="match status" value="1"/>
</dbReference>
<dbReference type="InterPro" id="IPR044730">
    <property type="entry name" value="RNase_H-like_dom_plant"/>
</dbReference>
<reference evidence="3 4" key="1">
    <citation type="journal article" date="2010" name="Nature">
        <title>Genome sequencing and analysis of the model grass Brachypodium distachyon.</title>
        <authorList>
            <consortium name="International Brachypodium Initiative"/>
        </authorList>
    </citation>
    <scope>NUCLEOTIDE SEQUENCE [LARGE SCALE GENOMIC DNA]</scope>
    <source>
        <strain evidence="3 4">Bd21</strain>
    </source>
</reference>
<dbReference type="CDD" id="cd06222">
    <property type="entry name" value="RNase_H_like"/>
    <property type="match status" value="1"/>
</dbReference>
<feature type="domain" description="Reverse transcriptase zinc-binding" evidence="2">
    <location>
        <begin position="154"/>
        <end position="229"/>
    </location>
</feature>
<evidence type="ECO:0008006" key="6">
    <source>
        <dbReference type="Google" id="ProtNLM"/>
    </source>
</evidence>
<dbReference type="EnsemblPlants" id="PNT78255">
    <property type="protein sequence ID" value="PNT78255"/>
    <property type="gene ID" value="BRADI_1g76105v3"/>
</dbReference>
<dbReference type="Gramene" id="PNT78255">
    <property type="protein sequence ID" value="PNT78255"/>
    <property type="gene ID" value="BRADI_1g76105v3"/>
</dbReference>
<evidence type="ECO:0000313" key="4">
    <source>
        <dbReference type="EnsemblPlants" id="PNT78255"/>
    </source>
</evidence>
<dbReference type="PANTHER" id="PTHR47723">
    <property type="entry name" value="OS05G0353850 PROTEIN"/>
    <property type="match status" value="1"/>
</dbReference>
<keyword evidence="5" id="KW-1185">Reference proteome</keyword>
<dbReference type="InterPro" id="IPR053151">
    <property type="entry name" value="RNase_H-like"/>
</dbReference>
<evidence type="ECO:0000313" key="5">
    <source>
        <dbReference type="Proteomes" id="UP000008810"/>
    </source>
</evidence>
<sequence>MRIFNQALLARQAWRLLQCPDSLCARMLKAKYYPNGNLIDTVFTGNPSSTWSAISYGLELLKKGIIWRVGNGRHIRIWRDNWIPRHMALKVVSNQGRCRLWWVSDLLDENGGWRQELVRRIFLPADSDAILRIKTSPRLAPDFLAWHPEKMGSFSVRSAYRLGVDSSKLTNDRTATSSHPDGSDPCWNKIWTCIAPPKVKIFAWKAANNALATEENKKRRGMEHKLPCQPTAPKLFKRWVLPMSGWAKLNVDGSVQQNPNAAGVGMILRGDAGAIIFSACRTLDHCTDPFEAELCACMEGLGLALEWCQLPIIVETDCTAVVEAGDRSQNRASHTLANLSRMENRTFVWPGSAPPSVVEVVLQDVMP</sequence>
<evidence type="ECO:0000259" key="2">
    <source>
        <dbReference type="Pfam" id="PF13966"/>
    </source>
</evidence>
<evidence type="ECO:0000259" key="1">
    <source>
        <dbReference type="Pfam" id="PF13456"/>
    </source>
</evidence>
<evidence type="ECO:0000313" key="3">
    <source>
        <dbReference type="EMBL" id="PNT78255.1"/>
    </source>
</evidence>
<dbReference type="PANTHER" id="PTHR47723:SF24">
    <property type="entry name" value="RNASE H TYPE-1 DOMAIN-CONTAINING PROTEIN"/>
    <property type="match status" value="1"/>
</dbReference>
<organism evidence="3">
    <name type="scientific">Brachypodium distachyon</name>
    <name type="common">Purple false brome</name>
    <name type="synonym">Trachynia distachya</name>
    <dbReference type="NCBI Taxonomy" id="15368"/>
    <lineage>
        <taxon>Eukaryota</taxon>
        <taxon>Viridiplantae</taxon>
        <taxon>Streptophyta</taxon>
        <taxon>Embryophyta</taxon>
        <taxon>Tracheophyta</taxon>
        <taxon>Spermatophyta</taxon>
        <taxon>Magnoliopsida</taxon>
        <taxon>Liliopsida</taxon>
        <taxon>Poales</taxon>
        <taxon>Poaceae</taxon>
        <taxon>BOP clade</taxon>
        <taxon>Pooideae</taxon>
        <taxon>Stipodae</taxon>
        <taxon>Brachypodieae</taxon>
        <taxon>Brachypodium</taxon>
    </lineage>
</organism>
<dbReference type="InterPro" id="IPR012337">
    <property type="entry name" value="RNaseH-like_sf"/>
</dbReference>
<reference evidence="4" key="3">
    <citation type="submission" date="2018-08" db="UniProtKB">
        <authorList>
            <consortium name="EnsemblPlants"/>
        </authorList>
    </citation>
    <scope>IDENTIFICATION</scope>
    <source>
        <strain evidence="4">cv. Bd21</strain>
    </source>
</reference>
<dbReference type="OrthoDB" id="690282at2759"/>
<dbReference type="GO" id="GO:0003676">
    <property type="term" value="F:nucleic acid binding"/>
    <property type="evidence" value="ECO:0007669"/>
    <property type="project" value="InterPro"/>
</dbReference>
<accession>A0A2K2DVE7</accession>
<dbReference type="GO" id="GO:0004523">
    <property type="term" value="F:RNA-DNA hybrid ribonuclease activity"/>
    <property type="evidence" value="ECO:0007669"/>
    <property type="project" value="InterPro"/>
</dbReference>
<dbReference type="Proteomes" id="UP000008810">
    <property type="component" value="Chromosome 1"/>
</dbReference>
<dbReference type="InParanoid" id="A0A2K2DVE7"/>
<dbReference type="Pfam" id="PF13456">
    <property type="entry name" value="RVT_3"/>
    <property type="match status" value="1"/>
</dbReference>
<dbReference type="InterPro" id="IPR036397">
    <property type="entry name" value="RNaseH_sf"/>
</dbReference>
<dbReference type="AlphaFoldDB" id="A0A2K2DVE7"/>
<dbReference type="InterPro" id="IPR026960">
    <property type="entry name" value="RVT-Znf"/>
</dbReference>
<proteinExistence type="predicted"/>
<name>A0A2K2DVE7_BRADI</name>
<dbReference type="InterPro" id="IPR002156">
    <property type="entry name" value="RNaseH_domain"/>
</dbReference>
<feature type="domain" description="RNase H type-1" evidence="1">
    <location>
        <begin position="250"/>
        <end position="338"/>
    </location>
</feature>
<protein>
    <recommendedName>
        <fullName evidence="6">RNase H type-1 domain-containing protein</fullName>
    </recommendedName>
</protein>
<gene>
    <name evidence="3" type="ORF">BRADI_1g76105v3</name>
</gene>
<reference evidence="3" key="2">
    <citation type="submission" date="2017-06" db="EMBL/GenBank/DDBJ databases">
        <title>WGS assembly of Brachypodium distachyon.</title>
        <authorList>
            <consortium name="The International Brachypodium Initiative"/>
            <person name="Lucas S."/>
            <person name="Harmon-Smith M."/>
            <person name="Lail K."/>
            <person name="Tice H."/>
            <person name="Grimwood J."/>
            <person name="Bruce D."/>
            <person name="Barry K."/>
            <person name="Shu S."/>
            <person name="Lindquist E."/>
            <person name="Wang M."/>
            <person name="Pitluck S."/>
            <person name="Vogel J.P."/>
            <person name="Garvin D.F."/>
            <person name="Mockler T.C."/>
            <person name="Schmutz J."/>
            <person name="Rokhsar D."/>
            <person name="Bevan M.W."/>
        </authorList>
    </citation>
    <scope>NUCLEOTIDE SEQUENCE</scope>
    <source>
        <strain evidence="3">Bd21</strain>
    </source>
</reference>
<dbReference type="Pfam" id="PF13966">
    <property type="entry name" value="zf-RVT"/>
    <property type="match status" value="1"/>
</dbReference>
<dbReference type="EMBL" id="CM000880">
    <property type="protein sequence ID" value="PNT78255.1"/>
    <property type="molecule type" value="Genomic_DNA"/>
</dbReference>
<dbReference type="FunCoup" id="A0A2K2DVE7">
    <property type="interactions" value="4"/>
</dbReference>
<dbReference type="Gene3D" id="3.30.420.10">
    <property type="entry name" value="Ribonuclease H-like superfamily/Ribonuclease H"/>
    <property type="match status" value="1"/>
</dbReference>